<gene>
    <name evidence="1" type="ORF">VP01_1318g3</name>
</gene>
<name>A0A0L6VMR9_9BASI</name>
<dbReference type="VEuPathDB" id="FungiDB:VP01_1318g3"/>
<protein>
    <submittedName>
        <fullName evidence="1">Uncharacterized protein</fullName>
    </submittedName>
</protein>
<dbReference type="EMBL" id="LAVV01003543">
    <property type="protein sequence ID" value="KNZ62063.1"/>
    <property type="molecule type" value="Genomic_DNA"/>
</dbReference>
<dbReference type="Proteomes" id="UP000037035">
    <property type="component" value="Unassembled WGS sequence"/>
</dbReference>
<comment type="caution">
    <text evidence="1">The sequence shown here is derived from an EMBL/GenBank/DDBJ whole genome shotgun (WGS) entry which is preliminary data.</text>
</comment>
<dbReference type="AlphaFoldDB" id="A0A0L6VMR9"/>
<sequence length="445" mass="50574">MEFELNDELCPAELPDMKLLPPRIHRRNAFQESRWGLGLHRHPGGLRGRSMRLERIACWRIGFCSGMCWRKLLGLDEGKKAGQDADEEKTGLKSCFYYPPGAASSSKAGCMSAGTYSISLNDTSKSLRSLWSGISPQIYSELEFRTRVVENTLIIISPRCVIARATKRREDLRLPCQPRGCDLIVEGKAFSFPDRTDAYSKRLKIHVAQEVPPSDVVNKQGSAGECAVWCRSCFVFFFALFSCQPYDCRAHAAHCGLRQEAFPVSSRWMCLHDLIVLCKCFVRSWRFLTTDSDQLEPIIIIYVNISLFFATHNFDSDGEKVMMKGEAPGLTKIIINHVFLHVISTWVSVFDLGPCPRYKSEGGVNKYMHDEKGMPKLELFESHRGVRINTKEKGRLLHHRKDISSSVIKSENYQRNEANDWLFVYRSKLTLVGFFASASLVKKPP</sequence>
<evidence type="ECO:0000313" key="2">
    <source>
        <dbReference type="Proteomes" id="UP000037035"/>
    </source>
</evidence>
<proteinExistence type="predicted"/>
<evidence type="ECO:0000313" key="1">
    <source>
        <dbReference type="EMBL" id="KNZ62063.1"/>
    </source>
</evidence>
<reference evidence="1 2" key="1">
    <citation type="submission" date="2015-08" db="EMBL/GenBank/DDBJ databases">
        <title>Next Generation Sequencing and Analysis of the Genome of Puccinia sorghi L Schw, the Causal Agent of Maize Common Rust.</title>
        <authorList>
            <person name="Rochi L."/>
            <person name="Burguener G."/>
            <person name="Darino M."/>
            <person name="Turjanski A."/>
            <person name="Kreff E."/>
            <person name="Dieguez M.J."/>
            <person name="Sacco F."/>
        </authorList>
    </citation>
    <scope>NUCLEOTIDE SEQUENCE [LARGE SCALE GENOMIC DNA]</scope>
    <source>
        <strain evidence="1 2">RO10H11247</strain>
    </source>
</reference>
<organism evidence="1 2">
    <name type="scientific">Puccinia sorghi</name>
    <dbReference type="NCBI Taxonomy" id="27349"/>
    <lineage>
        <taxon>Eukaryota</taxon>
        <taxon>Fungi</taxon>
        <taxon>Dikarya</taxon>
        <taxon>Basidiomycota</taxon>
        <taxon>Pucciniomycotina</taxon>
        <taxon>Pucciniomycetes</taxon>
        <taxon>Pucciniales</taxon>
        <taxon>Pucciniaceae</taxon>
        <taxon>Puccinia</taxon>
    </lineage>
</organism>
<keyword evidence="2" id="KW-1185">Reference proteome</keyword>
<accession>A0A0L6VMR9</accession>